<organism evidence="1">
    <name type="scientific">Leptocylindrus danicus</name>
    <dbReference type="NCBI Taxonomy" id="163516"/>
    <lineage>
        <taxon>Eukaryota</taxon>
        <taxon>Sar</taxon>
        <taxon>Stramenopiles</taxon>
        <taxon>Ochrophyta</taxon>
        <taxon>Bacillariophyta</taxon>
        <taxon>Coscinodiscophyceae</taxon>
        <taxon>Chaetocerotophycidae</taxon>
        <taxon>Leptocylindrales</taxon>
        <taxon>Leptocylindraceae</taxon>
        <taxon>Leptocylindrus</taxon>
    </lineage>
</organism>
<accession>A0A7S2P180</accession>
<gene>
    <name evidence="1" type="ORF">LDAN0321_LOCUS7027</name>
</gene>
<sequence length="215" mass="24113">MSTSKLGKSLCDLYRAERKTLRLLSTVLEGTALGSALTEQADLLQQLSNDIIIELKAYIYTDECSCEEMERLNFTSFKRLLSELHKRRASITTQQGCVLSDEYDLFVFGDVMKQLGNEMGLVSKRVHVARDEKDLYAILVSSYKKRTSLLKAVTTDDADDAATPADSLSPSSLTSMKIVSAYAALMERHGKRLETYRKDDVYVPERGSSISFEVQ</sequence>
<evidence type="ECO:0000313" key="1">
    <source>
        <dbReference type="EMBL" id="CAD9569892.1"/>
    </source>
</evidence>
<name>A0A7S2P180_9STRA</name>
<proteinExistence type="predicted"/>
<reference evidence="1" key="1">
    <citation type="submission" date="2021-01" db="EMBL/GenBank/DDBJ databases">
        <authorList>
            <person name="Corre E."/>
            <person name="Pelletier E."/>
            <person name="Niang G."/>
            <person name="Scheremetjew M."/>
            <person name="Finn R."/>
            <person name="Kale V."/>
            <person name="Holt S."/>
            <person name="Cochrane G."/>
            <person name="Meng A."/>
            <person name="Brown T."/>
            <person name="Cohen L."/>
        </authorList>
    </citation>
    <scope>NUCLEOTIDE SEQUENCE</scope>
    <source>
        <strain evidence="1">B650</strain>
    </source>
</reference>
<protein>
    <submittedName>
        <fullName evidence="1">Uncharacterized protein</fullName>
    </submittedName>
</protein>
<dbReference type="AlphaFoldDB" id="A0A7S2P180"/>
<dbReference type="EMBL" id="HBGY01011088">
    <property type="protein sequence ID" value="CAD9569892.1"/>
    <property type="molecule type" value="Transcribed_RNA"/>
</dbReference>